<sequence length="315" mass="35683">MAEEESHVDPSPPKRTLGDYGPQQGPRYFSSIVAPQPSRALEMKPAFITLISSHQFSGLDHEDPYAHLSNFYDLCGTMGIPEGDEEVVYLRLFPFTLQGRAKTWLQTHPNQSLTSWRDVEDKFVNRFYPSSKYINAKSEITTFRQGIDESFCEAWERFKALLRKCPHHGFEDIAQLNFFCNGIKPEEKMLLDAAAGGTMMSMGPDEATKIIDSFASSDHQAQHNRQHSSRKSMLELNSNDTILAQNKILSQQIETLTKEIAKLKPPTRPVRAVSSSQKVLRCDFCGGDHLNGHCDDHAQQEEVQYMGQPQQQSMQ</sequence>
<proteinExistence type="predicted"/>
<name>A0ABD1M3I2_9FABA</name>
<dbReference type="InterPro" id="IPR005162">
    <property type="entry name" value="Retrotrans_gag_dom"/>
</dbReference>
<feature type="domain" description="Retrotransposon gag" evidence="2">
    <location>
        <begin position="91"/>
        <end position="185"/>
    </location>
</feature>
<protein>
    <recommendedName>
        <fullName evidence="2">Retrotransposon gag domain-containing protein</fullName>
    </recommendedName>
</protein>
<evidence type="ECO:0000256" key="1">
    <source>
        <dbReference type="SAM" id="MobiDB-lite"/>
    </source>
</evidence>
<evidence type="ECO:0000259" key="2">
    <source>
        <dbReference type="Pfam" id="PF03732"/>
    </source>
</evidence>
<accession>A0ABD1M3I2</accession>
<organism evidence="3 4">
    <name type="scientific">Flemingia macrophylla</name>
    <dbReference type="NCBI Taxonomy" id="520843"/>
    <lineage>
        <taxon>Eukaryota</taxon>
        <taxon>Viridiplantae</taxon>
        <taxon>Streptophyta</taxon>
        <taxon>Embryophyta</taxon>
        <taxon>Tracheophyta</taxon>
        <taxon>Spermatophyta</taxon>
        <taxon>Magnoliopsida</taxon>
        <taxon>eudicotyledons</taxon>
        <taxon>Gunneridae</taxon>
        <taxon>Pentapetalae</taxon>
        <taxon>rosids</taxon>
        <taxon>fabids</taxon>
        <taxon>Fabales</taxon>
        <taxon>Fabaceae</taxon>
        <taxon>Papilionoideae</taxon>
        <taxon>50 kb inversion clade</taxon>
        <taxon>NPAAA clade</taxon>
        <taxon>indigoferoid/millettioid clade</taxon>
        <taxon>Phaseoleae</taxon>
        <taxon>Flemingia</taxon>
    </lineage>
</organism>
<feature type="region of interest" description="Disordered" evidence="1">
    <location>
        <begin position="1"/>
        <end position="22"/>
    </location>
</feature>
<dbReference type="AlphaFoldDB" id="A0ABD1M3I2"/>
<dbReference type="PANTHER" id="PTHR33223">
    <property type="entry name" value="CCHC-TYPE DOMAIN-CONTAINING PROTEIN"/>
    <property type="match status" value="1"/>
</dbReference>
<dbReference type="Proteomes" id="UP001603857">
    <property type="component" value="Unassembled WGS sequence"/>
</dbReference>
<reference evidence="3 4" key="1">
    <citation type="submission" date="2024-08" db="EMBL/GenBank/DDBJ databases">
        <title>Insights into the chromosomal genome structure of Flemingia macrophylla.</title>
        <authorList>
            <person name="Ding Y."/>
            <person name="Zhao Y."/>
            <person name="Bi W."/>
            <person name="Wu M."/>
            <person name="Zhao G."/>
            <person name="Gong Y."/>
            <person name="Li W."/>
            <person name="Zhang P."/>
        </authorList>
    </citation>
    <scope>NUCLEOTIDE SEQUENCE [LARGE SCALE GENOMIC DNA]</scope>
    <source>
        <strain evidence="3">DYQJB</strain>
        <tissue evidence="3">Leaf</tissue>
    </source>
</reference>
<evidence type="ECO:0000313" key="3">
    <source>
        <dbReference type="EMBL" id="KAL2330367.1"/>
    </source>
</evidence>
<gene>
    <name evidence="3" type="ORF">Fmac_017948</name>
</gene>
<evidence type="ECO:0000313" key="4">
    <source>
        <dbReference type="Proteomes" id="UP001603857"/>
    </source>
</evidence>
<keyword evidence="4" id="KW-1185">Reference proteome</keyword>
<dbReference type="PANTHER" id="PTHR33223:SF11">
    <property type="entry name" value="ELEMENT PROTEIN, PUTATIVE-RELATED"/>
    <property type="match status" value="1"/>
</dbReference>
<dbReference type="Pfam" id="PF03732">
    <property type="entry name" value="Retrotrans_gag"/>
    <property type="match status" value="1"/>
</dbReference>
<comment type="caution">
    <text evidence="3">The sequence shown here is derived from an EMBL/GenBank/DDBJ whole genome shotgun (WGS) entry which is preliminary data.</text>
</comment>
<dbReference type="EMBL" id="JBGMDY010000006">
    <property type="protein sequence ID" value="KAL2330367.1"/>
    <property type="molecule type" value="Genomic_DNA"/>
</dbReference>